<feature type="region of interest" description="Disordered" evidence="1">
    <location>
        <begin position="1"/>
        <end position="27"/>
    </location>
</feature>
<dbReference type="PROSITE" id="PS50188">
    <property type="entry name" value="B302_SPRY"/>
    <property type="match status" value="1"/>
</dbReference>
<name>A0A8T1S0N5_CHESE</name>
<dbReference type="AlphaFoldDB" id="A0A8T1S0N5"/>
<dbReference type="InterPro" id="IPR050143">
    <property type="entry name" value="TRIM/RBCC"/>
</dbReference>
<feature type="non-terminal residue" evidence="3">
    <location>
        <position position="1"/>
    </location>
</feature>
<dbReference type="InterPro" id="IPR013320">
    <property type="entry name" value="ConA-like_dom_sf"/>
</dbReference>
<dbReference type="Gene3D" id="2.60.120.920">
    <property type="match status" value="1"/>
</dbReference>
<dbReference type="InterPro" id="IPR006574">
    <property type="entry name" value="PRY"/>
</dbReference>
<dbReference type="SUPFAM" id="SSF49899">
    <property type="entry name" value="Concanavalin A-like lectins/glucanases"/>
    <property type="match status" value="1"/>
</dbReference>
<evidence type="ECO:0000313" key="3">
    <source>
        <dbReference type="EMBL" id="KAG6922388.1"/>
    </source>
</evidence>
<protein>
    <submittedName>
        <fullName evidence="3">Tripartite motif containing 72, E3 ubiquitin protein ligase L-like protein</fullName>
    </submittedName>
</protein>
<dbReference type="SMART" id="SM00589">
    <property type="entry name" value="PRY"/>
    <property type="match status" value="1"/>
</dbReference>
<dbReference type="PANTHER" id="PTHR24103">
    <property type="entry name" value="E3 UBIQUITIN-PROTEIN LIGASE TRIM"/>
    <property type="match status" value="1"/>
</dbReference>
<dbReference type="InterPro" id="IPR043136">
    <property type="entry name" value="B30.2/SPRY_sf"/>
</dbReference>
<dbReference type="OrthoDB" id="9421229at2759"/>
<dbReference type="InterPro" id="IPR003877">
    <property type="entry name" value="SPRY_dom"/>
</dbReference>
<evidence type="ECO:0000259" key="2">
    <source>
        <dbReference type="PROSITE" id="PS50188"/>
    </source>
</evidence>
<dbReference type="Pfam" id="PF13765">
    <property type="entry name" value="PRY"/>
    <property type="match status" value="1"/>
</dbReference>
<proteinExistence type="predicted"/>
<sequence>TGDFQPRSGPGAAQSPPTPGGREEEELTLDPATAHPLLEISADGKEVRCGTSTGNVSSSPRRFDTANCVVARQSFSAGRHYWEVSVGRKRRWNLGVVSDLAERRGRLIQRKSWWPWLDDVICAEGYWLIGYNQEKPEKPYWAFDTNPMPFDCNPPAQAIGVYLNYTDGGVTFSNTDDPRKLKPLYTFYNAAFDDAPVYPIFDPCFHDNKGNTQPLKIL</sequence>
<dbReference type="InterPro" id="IPR003879">
    <property type="entry name" value="Butyrophylin_SPRY"/>
</dbReference>
<dbReference type="InterPro" id="IPR001870">
    <property type="entry name" value="B30.2/SPRY"/>
</dbReference>
<dbReference type="EMBL" id="JAHGAV010001331">
    <property type="protein sequence ID" value="KAG6922388.1"/>
    <property type="molecule type" value="Genomic_DNA"/>
</dbReference>
<dbReference type="Proteomes" id="UP000765507">
    <property type="component" value="Unassembled WGS sequence"/>
</dbReference>
<comment type="caution">
    <text evidence="3">The sequence shown here is derived from an EMBL/GenBank/DDBJ whole genome shotgun (WGS) entry which is preliminary data.</text>
</comment>
<feature type="domain" description="B30.2/SPRY" evidence="2">
    <location>
        <begin position="7"/>
        <end position="218"/>
    </location>
</feature>
<evidence type="ECO:0000313" key="4">
    <source>
        <dbReference type="Proteomes" id="UP000765507"/>
    </source>
</evidence>
<evidence type="ECO:0000256" key="1">
    <source>
        <dbReference type="SAM" id="MobiDB-lite"/>
    </source>
</evidence>
<gene>
    <name evidence="3" type="ORF">G0U57_002684</name>
</gene>
<accession>A0A8T1S0N5</accession>
<organism evidence="3 4">
    <name type="scientific">Chelydra serpentina</name>
    <name type="common">Snapping turtle</name>
    <name type="synonym">Testudo serpentina</name>
    <dbReference type="NCBI Taxonomy" id="8475"/>
    <lineage>
        <taxon>Eukaryota</taxon>
        <taxon>Metazoa</taxon>
        <taxon>Chordata</taxon>
        <taxon>Craniata</taxon>
        <taxon>Vertebrata</taxon>
        <taxon>Euteleostomi</taxon>
        <taxon>Archelosauria</taxon>
        <taxon>Testudinata</taxon>
        <taxon>Testudines</taxon>
        <taxon>Cryptodira</taxon>
        <taxon>Durocryptodira</taxon>
        <taxon>Americhelydia</taxon>
        <taxon>Chelydroidea</taxon>
        <taxon>Chelydridae</taxon>
        <taxon>Chelydra</taxon>
    </lineage>
</organism>
<dbReference type="Pfam" id="PF00622">
    <property type="entry name" value="SPRY"/>
    <property type="match status" value="1"/>
</dbReference>
<reference evidence="3 4" key="1">
    <citation type="journal article" date="2020" name="G3 (Bethesda)">
        <title>Draft Genome of the Common Snapping Turtle, Chelydra serpentina, a Model for Phenotypic Plasticity in Reptiles.</title>
        <authorList>
            <person name="Das D."/>
            <person name="Singh S.K."/>
            <person name="Bierstedt J."/>
            <person name="Erickson A."/>
            <person name="Galli G.L.J."/>
            <person name="Crossley D.A. 2nd"/>
            <person name="Rhen T."/>
        </authorList>
    </citation>
    <scope>NUCLEOTIDE SEQUENCE [LARGE SCALE GENOMIC DNA]</scope>
    <source>
        <strain evidence="3">KW</strain>
    </source>
</reference>
<dbReference type="PRINTS" id="PR01407">
    <property type="entry name" value="BUTYPHLNCDUF"/>
</dbReference>
<keyword evidence="4" id="KW-1185">Reference proteome</keyword>